<dbReference type="AlphaFoldDB" id="W6U554"/>
<gene>
    <name evidence="2" type="ORF">EGR_08853</name>
</gene>
<reference evidence="2 3" key="1">
    <citation type="journal article" date="2013" name="Nat. Genet.">
        <title>The genome of the hydatid tapeworm Echinococcus granulosus.</title>
        <authorList>
            <person name="Zheng H."/>
            <person name="Zhang W."/>
            <person name="Zhang L."/>
            <person name="Zhang Z."/>
            <person name="Li J."/>
            <person name="Lu G."/>
            <person name="Zhu Y."/>
            <person name="Wang Y."/>
            <person name="Huang Y."/>
            <person name="Liu J."/>
            <person name="Kang H."/>
            <person name="Chen J."/>
            <person name="Wang L."/>
            <person name="Chen A."/>
            <person name="Yu S."/>
            <person name="Gao Z."/>
            <person name="Jin L."/>
            <person name="Gu W."/>
            <person name="Wang Z."/>
            <person name="Zhao L."/>
            <person name="Shi B."/>
            <person name="Wen H."/>
            <person name="Lin R."/>
            <person name="Jones M.K."/>
            <person name="Brejova B."/>
            <person name="Vinar T."/>
            <person name="Zhao G."/>
            <person name="McManus D.P."/>
            <person name="Chen Z."/>
            <person name="Zhou Y."/>
            <person name="Wang S."/>
        </authorList>
    </citation>
    <scope>NUCLEOTIDE SEQUENCE [LARGE SCALE GENOMIC DNA]</scope>
</reference>
<dbReference type="OMA" id="CVYDVCD"/>
<feature type="region of interest" description="Disordered" evidence="1">
    <location>
        <begin position="1"/>
        <end position="37"/>
    </location>
</feature>
<dbReference type="CTD" id="36344568"/>
<dbReference type="STRING" id="6210.W6U554"/>
<organism evidence="2 3">
    <name type="scientific">Echinococcus granulosus</name>
    <name type="common">Hydatid tapeworm</name>
    <dbReference type="NCBI Taxonomy" id="6210"/>
    <lineage>
        <taxon>Eukaryota</taxon>
        <taxon>Metazoa</taxon>
        <taxon>Spiralia</taxon>
        <taxon>Lophotrochozoa</taxon>
        <taxon>Platyhelminthes</taxon>
        <taxon>Cestoda</taxon>
        <taxon>Eucestoda</taxon>
        <taxon>Cyclophyllidea</taxon>
        <taxon>Taeniidae</taxon>
        <taxon>Echinococcus</taxon>
        <taxon>Echinococcus granulosus group</taxon>
    </lineage>
</organism>
<sequence>MVKKEKKAKGKKLKMEKKLKSGKGGKSDKENGRSKKPSGETIRLYVAVCGDPQAVDLFMKKANKYQVILDANPGNDSNGKVVIKGADFFLCVYDVCDRRTVGFLKKKVIPEVKAMNKKMAIAGLGLECRGSGGKGETEIGTAAQLASFYGCKGTELICCDGHQMAAGTFSLYTATCPEKFKEIRQLIVDRTEEDSKEETSKQEKTKKNGELNAAVNKYQVQIYADPGNDRNGKLFGIEADLILCVYDICDRETVEFLRYRALKELNKTMAIAGLGLECRGGGRCGDTGIGTAAQLARFYGCRGTELISCDGQQMAAGIFSLYAAACPERFKEVNEVPDEEEKEHWRKKIINRFFFSLFFDFQGPSSPQDLGTGSLYSTVFVSASLECKYGKSVSLSTHPNIANPF</sequence>
<name>W6U554_ECHGR</name>
<proteinExistence type="predicted"/>
<dbReference type="RefSeq" id="XP_024347504.1">
    <property type="nucleotide sequence ID" value="XM_024498102.1"/>
</dbReference>
<dbReference type="EMBL" id="APAU02000121">
    <property type="protein sequence ID" value="EUB56308.1"/>
    <property type="molecule type" value="Genomic_DNA"/>
</dbReference>
<dbReference type="KEGG" id="egl:EGR_08853"/>
<feature type="compositionally biased region" description="Basic residues" evidence="1">
    <location>
        <begin position="1"/>
        <end position="23"/>
    </location>
</feature>
<evidence type="ECO:0000256" key="1">
    <source>
        <dbReference type="SAM" id="MobiDB-lite"/>
    </source>
</evidence>
<accession>W6U554</accession>
<evidence type="ECO:0000313" key="3">
    <source>
        <dbReference type="Proteomes" id="UP000019149"/>
    </source>
</evidence>
<dbReference type="Proteomes" id="UP000019149">
    <property type="component" value="Unassembled WGS sequence"/>
</dbReference>
<dbReference type="OrthoDB" id="6266220at2759"/>
<comment type="caution">
    <text evidence="2">The sequence shown here is derived from an EMBL/GenBank/DDBJ whole genome shotgun (WGS) entry which is preliminary data.</text>
</comment>
<keyword evidence="3" id="KW-1185">Reference proteome</keyword>
<dbReference type="GeneID" id="36344568"/>
<protein>
    <submittedName>
        <fullName evidence="2">Uncharacterized protein</fullName>
    </submittedName>
</protein>
<evidence type="ECO:0000313" key="2">
    <source>
        <dbReference type="EMBL" id="EUB56308.1"/>
    </source>
</evidence>